<accession>A0AAU7G8D6</accession>
<dbReference type="InterPro" id="IPR004260">
    <property type="entry name" value="Pyr-dimer_DNA_glycosylase"/>
</dbReference>
<protein>
    <submittedName>
        <fullName evidence="1">MSMEG_6728 family protein</fullName>
    </submittedName>
</protein>
<gene>
    <name evidence="1" type="ORF">AAME72_10475</name>
</gene>
<sequence length="154" mass="17233">MQTFLPYPSFAESVRVLDRARLGKQRVEALQVLRAITVPGYGWRNHPAAKMWRGYVPALTAYALASADAWIALGHADTVRPQVLAFAPEVEGMRQEKLDLPPWIGDPAFHRSHRSNLIRKDPGFYGPLFPGVPDDLPYIWPTATRDSDGTPLMP</sequence>
<dbReference type="EMBL" id="CP157390">
    <property type="protein sequence ID" value="XBM46520.1"/>
    <property type="molecule type" value="Genomic_DNA"/>
</dbReference>
<name>A0AAU7G8D6_9MICO</name>
<dbReference type="AlphaFoldDB" id="A0AAU7G8D6"/>
<organism evidence="1">
    <name type="scientific">Leifsonia sp. NPDC080035</name>
    <dbReference type="NCBI Taxonomy" id="3143936"/>
    <lineage>
        <taxon>Bacteria</taxon>
        <taxon>Bacillati</taxon>
        <taxon>Actinomycetota</taxon>
        <taxon>Actinomycetes</taxon>
        <taxon>Micrococcales</taxon>
        <taxon>Microbacteriaceae</taxon>
        <taxon>Leifsonia</taxon>
    </lineage>
</organism>
<dbReference type="RefSeq" id="WP_348786505.1">
    <property type="nucleotide sequence ID" value="NZ_CP157390.1"/>
</dbReference>
<dbReference type="NCBIfam" id="NF038085">
    <property type="entry name" value="MSMEG_6728_fam"/>
    <property type="match status" value="1"/>
</dbReference>
<evidence type="ECO:0000313" key="1">
    <source>
        <dbReference type="EMBL" id="XBM46520.1"/>
    </source>
</evidence>
<proteinExistence type="predicted"/>
<reference evidence="1" key="1">
    <citation type="submission" date="2024-05" db="EMBL/GenBank/DDBJ databases">
        <title>The Natural Products Discovery Center: Release of the First 8490 Sequenced Strains for Exploring Actinobacteria Biosynthetic Diversity.</title>
        <authorList>
            <person name="Kalkreuter E."/>
            <person name="Kautsar S.A."/>
            <person name="Yang D."/>
            <person name="Bader C.D."/>
            <person name="Teijaro C.N."/>
            <person name="Fluegel L."/>
            <person name="Davis C.M."/>
            <person name="Simpson J.R."/>
            <person name="Lauterbach L."/>
            <person name="Steele A.D."/>
            <person name="Gui C."/>
            <person name="Meng S."/>
            <person name="Li G."/>
            <person name="Viehrig K."/>
            <person name="Ye F."/>
            <person name="Su P."/>
            <person name="Kiefer A.F."/>
            <person name="Nichols A."/>
            <person name="Cepeda A.J."/>
            <person name="Yan W."/>
            <person name="Fan B."/>
            <person name="Jiang Y."/>
            <person name="Adhikari A."/>
            <person name="Zheng C.-J."/>
            <person name="Schuster L."/>
            <person name="Cowan T.M."/>
            <person name="Smanski M.J."/>
            <person name="Chevrette M.G."/>
            <person name="de Carvalho L.P.S."/>
            <person name="Shen B."/>
        </authorList>
    </citation>
    <scope>NUCLEOTIDE SEQUENCE</scope>
    <source>
        <strain evidence="1">NPDC080035</strain>
    </source>
</reference>
<dbReference type="Pfam" id="PF03013">
    <property type="entry name" value="Pyr_excise"/>
    <property type="match status" value="1"/>
</dbReference>